<sequence length="320" mass="34790">MSEAAKSGSCPEEHAQCADPPPSTSPVKALVARASLIAALMFYLGAVYAIAYYGYFRISPFTLGFGSAEFVLNSLALLRRGIVVAAVAVLLVFLIRPPVRLPYADRISRFFSGRVAAAKALGALLAVTGLAMFVEWHWVQGHPWIAPLTLAAGLFLCRNIRVKQRVPQGSQHSAVPAFAAGVCLFWAATLLIQQFGNWDAAARAKNITPSTGVLVLSTGRLSIPYVYEEDLGVCLPYRYRYTNLRRIVEGQYGYYVVPLHWQEGDPVYVIPRGPDTWVGLTAGVRNKGQQVRHGKQRAEDSKPRVSAPCPGGGRLQPPPG</sequence>
<keyword evidence="2" id="KW-1133">Transmembrane helix</keyword>
<feature type="transmembrane region" description="Helical" evidence="2">
    <location>
        <begin position="76"/>
        <end position="95"/>
    </location>
</feature>
<keyword evidence="4" id="KW-1185">Reference proteome</keyword>
<reference evidence="4" key="1">
    <citation type="journal article" date="2019" name="Int. J. Syst. Evol. Microbiol.">
        <title>The Global Catalogue of Microorganisms (GCM) 10K type strain sequencing project: providing services to taxonomists for standard genome sequencing and annotation.</title>
        <authorList>
            <consortium name="The Broad Institute Genomics Platform"/>
            <consortium name="The Broad Institute Genome Sequencing Center for Infectious Disease"/>
            <person name="Wu L."/>
            <person name="Ma J."/>
        </authorList>
    </citation>
    <scope>NUCLEOTIDE SEQUENCE [LARGE SCALE GENOMIC DNA]</scope>
    <source>
        <strain evidence="4">JCM 4586</strain>
    </source>
</reference>
<feature type="transmembrane region" description="Helical" evidence="2">
    <location>
        <begin position="144"/>
        <end position="161"/>
    </location>
</feature>
<name>A0ABQ2YHM3_9ACTN</name>
<accession>A0ABQ2YHM3</accession>
<keyword evidence="2" id="KW-0472">Membrane</keyword>
<protein>
    <submittedName>
        <fullName evidence="3">Uncharacterized protein</fullName>
    </submittedName>
</protein>
<feature type="transmembrane region" description="Helical" evidence="2">
    <location>
        <begin position="173"/>
        <end position="192"/>
    </location>
</feature>
<gene>
    <name evidence="3" type="ORF">GCM10010324_32540</name>
</gene>
<dbReference type="Proteomes" id="UP000659223">
    <property type="component" value="Unassembled WGS sequence"/>
</dbReference>
<feature type="region of interest" description="Disordered" evidence="1">
    <location>
        <begin position="1"/>
        <end position="23"/>
    </location>
</feature>
<feature type="transmembrane region" description="Helical" evidence="2">
    <location>
        <begin position="36"/>
        <end position="56"/>
    </location>
</feature>
<evidence type="ECO:0000313" key="3">
    <source>
        <dbReference type="EMBL" id="GGX84440.1"/>
    </source>
</evidence>
<feature type="transmembrane region" description="Helical" evidence="2">
    <location>
        <begin position="116"/>
        <end position="138"/>
    </location>
</feature>
<comment type="caution">
    <text evidence="3">The sequence shown here is derived from an EMBL/GenBank/DDBJ whole genome shotgun (WGS) entry which is preliminary data.</text>
</comment>
<evidence type="ECO:0000256" key="2">
    <source>
        <dbReference type="SAM" id="Phobius"/>
    </source>
</evidence>
<feature type="region of interest" description="Disordered" evidence="1">
    <location>
        <begin position="288"/>
        <end position="320"/>
    </location>
</feature>
<evidence type="ECO:0000256" key="1">
    <source>
        <dbReference type="SAM" id="MobiDB-lite"/>
    </source>
</evidence>
<evidence type="ECO:0000313" key="4">
    <source>
        <dbReference type="Proteomes" id="UP000659223"/>
    </source>
</evidence>
<keyword evidence="2" id="KW-0812">Transmembrane</keyword>
<organism evidence="3 4">
    <name type="scientific">Streptomyces hiroshimensis</name>
    <dbReference type="NCBI Taxonomy" id="66424"/>
    <lineage>
        <taxon>Bacteria</taxon>
        <taxon>Bacillati</taxon>
        <taxon>Actinomycetota</taxon>
        <taxon>Actinomycetes</taxon>
        <taxon>Kitasatosporales</taxon>
        <taxon>Streptomycetaceae</taxon>
        <taxon>Streptomyces</taxon>
    </lineage>
</organism>
<proteinExistence type="predicted"/>
<dbReference type="EMBL" id="BMUT01000006">
    <property type="protein sequence ID" value="GGX84440.1"/>
    <property type="molecule type" value="Genomic_DNA"/>
</dbReference>